<evidence type="ECO:0000313" key="3">
    <source>
        <dbReference type="Proteomes" id="UP001140074"/>
    </source>
</evidence>
<dbReference type="AlphaFoldDB" id="A0A9W8IEP2"/>
<reference evidence="2" key="1">
    <citation type="submission" date="2022-07" db="EMBL/GenBank/DDBJ databases">
        <title>Phylogenomic reconstructions and comparative analyses of Kickxellomycotina fungi.</title>
        <authorList>
            <person name="Reynolds N.K."/>
            <person name="Stajich J.E."/>
            <person name="Barry K."/>
            <person name="Grigoriev I.V."/>
            <person name="Crous P."/>
            <person name="Smith M.E."/>
        </authorList>
    </citation>
    <scope>NUCLEOTIDE SEQUENCE</scope>
    <source>
        <strain evidence="2">RSA 476</strain>
    </source>
</reference>
<feature type="compositionally biased region" description="Low complexity" evidence="1">
    <location>
        <begin position="285"/>
        <end position="298"/>
    </location>
</feature>
<dbReference type="InterPro" id="IPR017956">
    <property type="entry name" value="AT_hook_DNA-bd_motif"/>
</dbReference>
<dbReference type="PRINTS" id="PR00929">
    <property type="entry name" value="ATHOOK"/>
</dbReference>
<feature type="compositionally biased region" description="Basic residues" evidence="1">
    <location>
        <begin position="593"/>
        <end position="602"/>
    </location>
</feature>
<feature type="compositionally biased region" description="Low complexity" evidence="1">
    <location>
        <begin position="43"/>
        <end position="56"/>
    </location>
</feature>
<feature type="region of interest" description="Disordered" evidence="1">
    <location>
        <begin position="400"/>
        <end position="511"/>
    </location>
</feature>
<name>A0A9W8IEP2_9FUNG</name>
<keyword evidence="3" id="KW-1185">Reference proteome</keyword>
<accession>A0A9W8IEP2</accession>
<feature type="compositionally biased region" description="Basic and acidic residues" evidence="1">
    <location>
        <begin position="581"/>
        <end position="592"/>
    </location>
</feature>
<feature type="compositionally biased region" description="Polar residues" evidence="1">
    <location>
        <begin position="12"/>
        <end position="33"/>
    </location>
</feature>
<gene>
    <name evidence="2" type="ORF">GGH94_005023</name>
</gene>
<feature type="region of interest" description="Disordered" evidence="1">
    <location>
        <begin position="1"/>
        <end position="304"/>
    </location>
</feature>
<feature type="region of interest" description="Disordered" evidence="1">
    <location>
        <begin position="579"/>
        <end position="612"/>
    </location>
</feature>
<dbReference type="GO" id="GO:0003677">
    <property type="term" value="F:DNA binding"/>
    <property type="evidence" value="ECO:0007669"/>
    <property type="project" value="InterPro"/>
</dbReference>
<evidence type="ECO:0000313" key="2">
    <source>
        <dbReference type="EMBL" id="KAJ2861244.1"/>
    </source>
</evidence>
<feature type="compositionally biased region" description="Basic and acidic residues" evidence="1">
    <location>
        <begin position="339"/>
        <end position="349"/>
    </location>
</feature>
<dbReference type="Proteomes" id="UP001140074">
    <property type="component" value="Unassembled WGS sequence"/>
</dbReference>
<evidence type="ECO:0000256" key="1">
    <source>
        <dbReference type="SAM" id="MobiDB-lite"/>
    </source>
</evidence>
<comment type="caution">
    <text evidence="2">The sequence shown here is derived from an EMBL/GenBank/DDBJ whole genome shotgun (WGS) entry which is preliminary data.</text>
</comment>
<feature type="compositionally biased region" description="Basic residues" evidence="1">
    <location>
        <begin position="250"/>
        <end position="260"/>
    </location>
</feature>
<protein>
    <submittedName>
        <fullName evidence="2">Uncharacterized protein</fullName>
    </submittedName>
</protein>
<dbReference type="EMBL" id="JANBUY010000236">
    <property type="protein sequence ID" value="KAJ2861244.1"/>
    <property type="molecule type" value="Genomic_DNA"/>
</dbReference>
<feature type="compositionally biased region" description="Low complexity" evidence="1">
    <location>
        <begin position="144"/>
        <end position="153"/>
    </location>
</feature>
<proteinExistence type="predicted"/>
<feature type="compositionally biased region" description="Basic residues" evidence="1">
    <location>
        <begin position="495"/>
        <end position="506"/>
    </location>
</feature>
<feature type="region of interest" description="Disordered" evidence="1">
    <location>
        <begin position="331"/>
        <end position="352"/>
    </location>
</feature>
<organism evidence="2 3">
    <name type="scientific">Coemansia aciculifera</name>
    <dbReference type="NCBI Taxonomy" id="417176"/>
    <lineage>
        <taxon>Eukaryota</taxon>
        <taxon>Fungi</taxon>
        <taxon>Fungi incertae sedis</taxon>
        <taxon>Zoopagomycota</taxon>
        <taxon>Kickxellomycotina</taxon>
        <taxon>Kickxellomycetes</taxon>
        <taxon>Kickxellales</taxon>
        <taxon>Kickxellaceae</taxon>
        <taxon>Coemansia</taxon>
    </lineage>
</organism>
<sequence>MAADTPVDAAPQTPTTARGQRSMLRKNSATGISDGQMEPPLTPSRRSTRTAAIRATGLIHDAVEEITGSRRKATPARKADYNSGQSSGDDAVPKTPTRRTREPPASLLSPTTRRATRSTSAERELEEASDLLPPPLATPRKRAAAASRKLATSETEEDAANTLALFAATPRKRSTRGSVADSSDDNADVAVKTPARRGRPPKTRESDEESVADSAEAEVKKTPARRGRPPKATAVVADELVEVTEALKTPTRRGRGRPAKASKEEVTADDEAKDDSAGVETESLAVTTAKTSQSSSSAVLPPPHPDLAGVAKKLASMAVEQATCDASEIVSTTQSVDGEEFRTAPESPEKAASQAAVVAPVEEDEISDLSDVEDPHFTKIMTAAAESATISAAESIAGSDIEAEADSASVPRTRGAAPGVKTATHIAFDSDVEMDSEPEQVAAPVQKKVDSDSDDDEAPEVVVTSRVKAGSEAQKQQASAPESDADSVAPDSKSSKKKRPRHRKRPVSVTAVQHAAAAIENMTNMNRRPGHVLPSEIPEELRVDLDSELAARAAAAATRGLNATKAGDKLDLAVLEQFATESKKRSGEDAGAKKIKKRKHKKSQDDSSRIVSGIRVVATAQPTTKTGLLENLAQSVPPKVHRFAKEEKSGGRRVKRSDPLVAIARRSHHAAINFFKPSN</sequence>